<accession>A0A917BT21</accession>
<dbReference type="RefSeq" id="WP_188576777.1">
    <property type="nucleotide sequence ID" value="NZ_BMCT01000001.1"/>
</dbReference>
<gene>
    <name evidence="1" type="ORF">GCM10007301_14990</name>
</gene>
<proteinExistence type="predicted"/>
<keyword evidence="2" id="KW-1185">Reference proteome</keyword>
<evidence type="ECO:0000313" key="1">
    <source>
        <dbReference type="EMBL" id="GGF56364.1"/>
    </source>
</evidence>
<protein>
    <recommendedName>
        <fullName evidence="3">Pyocin activator protein PrtN</fullName>
    </recommendedName>
</protein>
<dbReference type="EMBL" id="BMCT01000001">
    <property type="protein sequence ID" value="GGF56364.1"/>
    <property type="molecule type" value="Genomic_DNA"/>
</dbReference>
<sequence length="86" mass="9826">MNTNFLLMAQYEGKAIIPLEDVCRDYFSHLTPEKFLRKVMLREIVIPVVRIEASQKCAKGIHLSDLASYLDARVSDARKECAALNR</sequence>
<evidence type="ECO:0000313" key="2">
    <source>
        <dbReference type="Proteomes" id="UP000606044"/>
    </source>
</evidence>
<name>A0A917BT21_9HYPH</name>
<reference evidence="1" key="2">
    <citation type="submission" date="2020-09" db="EMBL/GenBank/DDBJ databases">
        <authorList>
            <person name="Sun Q."/>
            <person name="Sedlacek I."/>
        </authorList>
    </citation>
    <scope>NUCLEOTIDE SEQUENCE</scope>
    <source>
        <strain evidence="1">CCM 7897</strain>
    </source>
</reference>
<dbReference type="Proteomes" id="UP000606044">
    <property type="component" value="Unassembled WGS sequence"/>
</dbReference>
<dbReference type="GO" id="GO:0006355">
    <property type="term" value="P:regulation of DNA-templated transcription"/>
    <property type="evidence" value="ECO:0007669"/>
    <property type="project" value="InterPro"/>
</dbReference>
<organism evidence="1 2">
    <name type="scientific">Azorhizobium oxalatiphilum</name>
    <dbReference type="NCBI Taxonomy" id="980631"/>
    <lineage>
        <taxon>Bacteria</taxon>
        <taxon>Pseudomonadati</taxon>
        <taxon>Pseudomonadota</taxon>
        <taxon>Alphaproteobacteria</taxon>
        <taxon>Hyphomicrobiales</taxon>
        <taxon>Xanthobacteraceae</taxon>
        <taxon>Azorhizobium</taxon>
    </lineage>
</organism>
<dbReference type="AlphaFoldDB" id="A0A917BT21"/>
<reference evidence="1" key="1">
    <citation type="journal article" date="2014" name="Int. J. Syst. Evol. Microbiol.">
        <title>Complete genome sequence of Corynebacterium casei LMG S-19264T (=DSM 44701T), isolated from a smear-ripened cheese.</title>
        <authorList>
            <consortium name="US DOE Joint Genome Institute (JGI-PGF)"/>
            <person name="Walter F."/>
            <person name="Albersmeier A."/>
            <person name="Kalinowski J."/>
            <person name="Ruckert C."/>
        </authorList>
    </citation>
    <scope>NUCLEOTIDE SEQUENCE</scope>
    <source>
        <strain evidence="1">CCM 7897</strain>
    </source>
</reference>
<comment type="caution">
    <text evidence="1">The sequence shown here is derived from an EMBL/GenBank/DDBJ whole genome shotgun (WGS) entry which is preliminary data.</text>
</comment>
<dbReference type="Pfam" id="PF11112">
    <property type="entry name" value="PyocinActivator"/>
    <property type="match status" value="1"/>
</dbReference>
<dbReference type="InterPro" id="IPR020518">
    <property type="entry name" value="Tscrpt_reg_PrtN"/>
</dbReference>
<evidence type="ECO:0008006" key="3">
    <source>
        <dbReference type="Google" id="ProtNLM"/>
    </source>
</evidence>